<reference evidence="7" key="1">
    <citation type="submission" date="2025-08" db="UniProtKB">
        <authorList>
            <consortium name="Ensembl"/>
        </authorList>
    </citation>
    <scope>IDENTIFICATION</scope>
</reference>
<dbReference type="SMART" id="SM00364">
    <property type="entry name" value="LRR_BAC"/>
    <property type="match status" value="5"/>
</dbReference>
<dbReference type="Proteomes" id="UP000694406">
    <property type="component" value="Unplaced"/>
</dbReference>
<dbReference type="Pfam" id="PF12799">
    <property type="entry name" value="LRR_4"/>
    <property type="match status" value="1"/>
</dbReference>
<evidence type="ECO:0000256" key="3">
    <source>
        <dbReference type="ARBA" id="ARBA00022737"/>
    </source>
</evidence>
<accession>A0A8C5RIS0</accession>
<dbReference type="InterPro" id="IPR025875">
    <property type="entry name" value="Leu-rich_rpt_4"/>
</dbReference>
<name>A0A8C5RIS0_LATLA</name>
<keyword evidence="2 5" id="KW-0732">Signal</keyword>
<dbReference type="SMART" id="SM00082">
    <property type="entry name" value="LRRCT"/>
    <property type="match status" value="1"/>
</dbReference>
<keyword evidence="3" id="KW-0677">Repeat</keyword>
<evidence type="ECO:0000313" key="7">
    <source>
        <dbReference type="Ensembl" id="ENSLLTP00000004100.1"/>
    </source>
</evidence>
<keyword evidence="1" id="KW-0433">Leucine-rich repeat</keyword>
<dbReference type="InterPro" id="IPR050541">
    <property type="entry name" value="LRR_TM_domain-containing"/>
</dbReference>
<feature type="chain" id="PRO_5034994245" description="LRRCT domain-containing protein" evidence="5">
    <location>
        <begin position="21"/>
        <end position="331"/>
    </location>
</feature>
<dbReference type="PANTHER" id="PTHR24369:SF157">
    <property type="entry name" value="LRRCT DOMAIN-CONTAINING PROTEIN"/>
    <property type="match status" value="1"/>
</dbReference>
<evidence type="ECO:0000256" key="2">
    <source>
        <dbReference type="ARBA" id="ARBA00022729"/>
    </source>
</evidence>
<evidence type="ECO:0000256" key="4">
    <source>
        <dbReference type="SAM" id="MobiDB-lite"/>
    </source>
</evidence>
<dbReference type="Ensembl" id="ENSLLTT00000004267.1">
    <property type="protein sequence ID" value="ENSLLTP00000004100.1"/>
    <property type="gene ID" value="ENSLLTG00000003080.1"/>
</dbReference>
<dbReference type="Pfam" id="PF13855">
    <property type="entry name" value="LRR_8"/>
    <property type="match status" value="1"/>
</dbReference>
<feature type="region of interest" description="Disordered" evidence="4">
    <location>
        <begin position="295"/>
        <end position="331"/>
    </location>
</feature>
<dbReference type="InterPro" id="IPR032675">
    <property type="entry name" value="LRR_dom_sf"/>
</dbReference>
<dbReference type="InterPro" id="IPR000483">
    <property type="entry name" value="Cys-rich_flank_reg_C"/>
</dbReference>
<dbReference type="SUPFAM" id="SSF52058">
    <property type="entry name" value="L domain-like"/>
    <property type="match status" value="1"/>
</dbReference>
<dbReference type="InterPro" id="IPR001611">
    <property type="entry name" value="Leu-rich_rpt"/>
</dbReference>
<organism evidence="7 8">
    <name type="scientific">Laticauda laticaudata</name>
    <name type="common">Blue-ringed sea krait</name>
    <name type="synonym">Blue-lipped sea krait</name>
    <dbReference type="NCBI Taxonomy" id="8630"/>
    <lineage>
        <taxon>Eukaryota</taxon>
        <taxon>Metazoa</taxon>
        <taxon>Chordata</taxon>
        <taxon>Craniata</taxon>
        <taxon>Vertebrata</taxon>
        <taxon>Euteleostomi</taxon>
        <taxon>Lepidosauria</taxon>
        <taxon>Squamata</taxon>
        <taxon>Bifurcata</taxon>
        <taxon>Unidentata</taxon>
        <taxon>Episquamata</taxon>
        <taxon>Toxicofera</taxon>
        <taxon>Serpentes</taxon>
        <taxon>Colubroidea</taxon>
        <taxon>Elapidae</taxon>
        <taxon>Laticaudinae</taxon>
        <taxon>Laticauda</taxon>
    </lineage>
</organism>
<dbReference type="GeneTree" id="ENSGT00940000163073"/>
<feature type="signal peptide" evidence="5">
    <location>
        <begin position="1"/>
        <end position="20"/>
    </location>
</feature>
<evidence type="ECO:0000256" key="1">
    <source>
        <dbReference type="ARBA" id="ARBA00022614"/>
    </source>
</evidence>
<dbReference type="PROSITE" id="PS51450">
    <property type="entry name" value="LRR"/>
    <property type="match status" value="2"/>
</dbReference>
<protein>
    <recommendedName>
        <fullName evidence="6">LRRCT domain-containing protein</fullName>
    </recommendedName>
</protein>
<dbReference type="AlphaFoldDB" id="A0A8C5RIS0"/>
<dbReference type="Gene3D" id="3.80.10.10">
    <property type="entry name" value="Ribonuclease Inhibitor"/>
    <property type="match status" value="1"/>
</dbReference>
<evidence type="ECO:0000259" key="6">
    <source>
        <dbReference type="SMART" id="SM00082"/>
    </source>
</evidence>
<dbReference type="PANTHER" id="PTHR24369">
    <property type="entry name" value="ANTIGEN BSP, PUTATIVE-RELATED"/>
    <property type="match status" value="1"/>
</dbReference>
<sequence>MLQGLLAALLLAASVAAVGALPPPEEECETEMIKEQLQVSCVEKGLSSIPAGLPKTTGILLLASNQLAKVDLASFQHLPELSDLDLLKTLEIGAPLPQLKLLLLSHNGLESLPAFPGLPGLKVLALGHNQLSQLPEGGFRGLEQLDELQLQGNQLQSLPGRAFEGLEELKDLDLSDNRLESVPPELLSKLSNLNILRLERNRLERLPDGFFSEAAVYVFVYLVGNPWRCDCQLAYLRDWIVENEHTVYTRTTVQENGSDKEVTENEPLRVICQAPPREKGLPIMHFKAACRRLGDEDQEVEGEGKVAGDSWTPSLTPSPSTPGPLHGARRA</sequence>
<dbReference type="GO" id="GO:0005886">
    <property type="term" value="C:plasma membrane"/>
    <property type="evidence" value="ECO:0007669"/>
    <property type="project" value="TreeGrafter"/>
</dbReference>
<reference evidence="7" key="2">
    <citation type="submission" date="2025-09" db="UniProtKB">
        <authorList>
            <consortium name="Ensembl"/>
        </authorList>
    </citation>
    <scope>IDENTIFICATION</scope>
</reference>
<evidence type="ECO:0000313" key="8">
    <source>
        <dbReference type="Proteomes" id="UP000694406"/>
    </source>
</evidence>
<keyword evidence="8" id="KW-1185">Reference proteome</keyword>
<feature type="domain" description="LRRCT" evidence="6">
    <location>
        <begin position="225"/>
        <end position="291"/>
    </location>
</feature>
<evidence type="ECO:0000256" key="5">
    <source>
        <dbReference type="SAM" id="SignalP"/>
    </source>
</evidence>
<dbReference type="SMART" id="SM00369">
    <property type="entry name" value="LRR_TYP"/>
    <property type="match status" value="5"/>
</dbReference>
<dbReference type="InterPro" id="IPR003591">
    <property type="entry name" value="Leu-rich_rpt_typical-subtyp"/>
</dbReference>
<proteinExistence type="predicted"/>